<proteinExistence type="inferred from homology"/>
<evidence type="ECO:0000313" key="13">
    <source>
        <dbReference type="Proteomes" id="UP000326759"/>
    </source>
</evidence>
<dbReference type="GO" id="GO:0004181">
    <property type="term" value="F:metallocarboxypeptidase activity"/>
    <property type="evidence" value="ECO:0007669"/>
    <property type="project" value="InterPro"/>
</dbReference>
<comment type="caution">
    <text evidence="12">The sequence shown here is derived from an EMBL/GenBank/DDBJ whole genome shotgun (WGS) entry which is preliminary data.</text>
</comment>
<feature type="active site" description="Proton donor/acceptor" evidence="10">
    <location>
        <position position="170"/>
    </location>
</feature>
<evidence type="ECO:0000256" key="5">
    <source>
        <dbReference type="ARBA" id="ARBA00022723"/>
    </source>
</evidence>
<keyword evidence="9" id="KW-0482">Metalloprotease</keyword>
<accession>A0A5N5STT8</accession>
<dbReference type="FunFam" id="3.40.630.10:FF:000084">
    <property type="entry name" value="Carboxypeptidase B2"/>
    <property type="match status" value="1"/>
</dbReference>
<dbReference type="PANTHER" id="PTHR11705:SF143">
    <property type="entry name" value="SLL0236 PROTEIN"/>
    <property type="match status" value="1"/>
</dbReference>
<evidence type="ECO:0000256" key="3">
    <source>
        <dbReference type="ARBA" id="ARBA00022645"/>
    </source>
</evidence>
<reference evidence="12 13" key="1">
    <citation type="journal article" date="2019" name="PLoS Biol.">
        <title>Sex chromosomes control vertical transmission of feminizing Wolbachia symbionts in an isopod.</title>
        <authorList>
            <person name="Becking T."/>
            <person name="Chebbi M.A."/>
            <person name="Giraud I."/>
            <person name="Moumen B."/>
            <person name="Laverre T."/>
            <person name="Caubet Y."/>
            <person name="Peccoud J."/>
            <person name="Gilbert C."/>
            <person name="Cordaux R."/>
        </authorList>
    </citation>
    <scope>NUCLEOTIDE SEQUENCE [LARGE SCALE GENOMIC DNA]</scope>
    <source>
        <strain evidence="12">ANa2</strain>
        <tissue evidence="12">Whole body excluding digestive tract and cuticle</tissue>
    </source>
</reference>
<dbReference type="GO" id="GO:0008270">
    <property type="term" value="F:zinc ion binding"/>
    <property type="evidence" value="ECO:0007669"/>
    <property type="project" value="InterPro"/>
</dbReference>
<dbReference type="PROSITE" id="PS52035">
    <property type="entry name" value="PEPTIDASE_M14"/>
    <property type="match status" value="1"/>
</dbReference>
<comment type="cofactor">
    <cofactor evidence="1">
        <name>Zn(2+)</name>
        <dbReference type="ChEBI" id="CHEBI:29105"/>
    </cofactor>
</comment>
<protein>
    <submittedName>
        <fullName evidence="12">Carboxypeptidase A1</fullName>
    </submittedName>
</protein>
<evidence type="ECO:0000256" key="7">
    <source>
        <dbReference type="ARBA" id="ARBA00022801"/>
    </source>
</evidence>
<evidence type="ECO:0000256" key="2">
    <source>
        <dbReference type="ARBA" id="ARBA00005988"/>
    </source>
</evidence>
<evidence type="ECO:0000256" key="1">
    <source>
        <dbReference type="ARBA" id="ARBA00001947"/>
    </source>
</evidence>
<dbReference type="GO" id="GO:0005615">
    <property type="term" value="C:extracellular space"/>
    <property type="evidence" value="ECO:0007669"/>
    <property type="project" value="TreeGrafter"/>
</dbReference>
<evidence type="ECO:0000256" key="8">
    <source>
        <dbReference type="ARBA" id="ARBA00022833"/>
    </source>
</evidence>
<organism evidence="12 13">
    <name type="scientific">Armadillidium nasatum</name>
    <dbReference type="NCBI Taxonomy" id="96803"/>
    <lineage>
        <taxon>Eukaryota</taxon>
        <taxon>Metazoa</taxon>
        <taxon>Ecdysozoa</taxon>
        <taxon>Arthropoda</taxon>
        <taxon>Crustacea</taxon>
        <taxon>Multicrustacea</taxon>
        <taxon>Malacostraca</taxon>
        <taxon>Eumalacostraca</taxon>
        <taxon>Peracarida</taxon>
        <taxon>Isopoda</taxon>
        <taxon>Oniscidea</taxon>
        <taxon>Crinocheta</taxon>
        <taxon>Armadillidiidae</taxon>
        <taxon>Armadillidium</taxon>
    </lineage>
</organism>
<keyword evidence="13" id="KW-1185">Reference proteome</keyword>
<dbReference type="InterPro" id="IPR000834">
    <property type="entry name" value="Peptidase_M14"/>
</dbReference>
<dbReference type="GO" id="GO:0006508">
    <property type="term" value="P:proteolysis"/>
    <property type="evidence" value="ECO:0007669"/>
    <property type="project" value="UniProtKB-KW"/>
</dbReference>
<dbReference type="PANTHER" id="PTHR11705">
    <property type="entry name" value="PROTEASE FAMILY M14 CARBOXYPEPTIDASE A,B"/>
    <property type="match status" value="1"/>
</dbReference>
<dbReference type="OrthoDB" id="3626597at2759"/>
<evidence type="ECO:0000256" key="4">
    <source>
        <dbReference type="ARBA" id="ARBA00022670"/>
    </source>
</evidence>
<dbReference type="Pfam" id="PF00246">
    <property type="entry name" value="Peptidase_M14"/>
    <property type="match status" value="1"/>
</dbReference>
<dbReference type="AlphaFoldDB" id="A0A5N5STT8"/>
<keyword evidence="8" id="KW-0862">Zinc</keyword>
<dbReference type="SMART" id="SM00631">
    <property type="entry name" value="Zn_pept"/>
    <property type="match status" value="1"/>
</dbReference>
<keyword evidence="4" id="KW-0645">Protease</keyword>
<dbReference type="Proteomes" id="UP000326759">
    <property type="component" value="Unassembled WGS sequence"/>
</dbReference>
<dbReference type="SUPFAM" id="SSF53187">
    <property type="entry name" value="Zn-dependent exopeptidases"/>
    <property type="match status" value="1"/>
</dbReference>
<evidence type="ECO:0000313" key="12">
    <source>
        <dbReference type="EMBL" id="KAB7497328.1"/>
    </source>
</evidence>
<keyword evidence="7" id="KW-0378">Hydrolase</keyword>
<sequence length="204" mass="22425">MSTILLSLTQTVTPYTWSDDRMWRKNRNKYDGDLCHGIDLNRNFDDHFGGAGTSGDSCTQTYRGPSAASEPETQATQKAILDLAANSGLNVIYSIHSYSQLWMYAYGWTDELPPDADELNRVATIGVDALTAVYGTQYEYGPVSTTIYPAASTTVDFGYDNGVTYSYTLELRDTGVHGFLLPEDQIIPTAEETWAGLFAATLAI</sequence>
<evidence type="ECO:0000256" key="9">
    <source>
        <dbReference type="ARBA" id="ARBA00023049"/>
    </source>
</evidence>
<keyword evidence="5" id="KW-0479">Metal-binding</keyword>
<name>A0A5N5STT8_9CRUS</name>
<evidence type="ECO:0000256" key="10">
    <source>
        <dbReference type="PROSITE-ProRule" id="PRU01379"/>
    </source>
</evidence>
<feature type="domain" description="Peptidase M14" evidence="11">
    <location>
        <begin position="1"/>
        <end position="204"/>
    </location>
</feature>
<evidence type="ECO:0000259" key="11">
    <source>
        <dbReference type="PROSITE" id="PS52035"/>
    </source>
</evidence>
<comment type="similarity">
    <text evidence="2 10">Belongs to the peptidase M14 family.</text>
</comment>
<keyword evidence="6" id="KW-0732">Signal</keyword>
<keyword evidence="3 12" id="KW-0121">Carboxypeptidase</keyword>
<gene>
    <name evidence="12" type="primary">CPA1</name>
    <name evidence="12" type="ORF">Anas_13118</name>
</gene>
<evidence type="ECO:0000256" key="6">
    <source>
        <dbReference type="ARBA" id="ARBA00022729"/>
    </source>
</evidence>
<dbReference type="EMBL" id="SEYY01020402">
    <property type="protein sequence ID" value="KAB7497328.1"/>
    <property type="molecule type" value="Genomic_DNA"/>
</dbReference>
<dbReference type="Gene3D" id="3.40.630.10">
    <property type="entry name" value="Zn peptidases"/>
    <property type="match status" value="1"/>
</dbReference>